<dbReference type="GO" id="GO:0003924">
    <property type="term" value="F:GTPase activity"/>
    <property type="evidence" value="ECO:0007669"/>
    <property type="project" value="InterPro"/>
</dbReference>
<reference evidence="3 4" key="1">
    <citation type="journal article" date="2023" name="BMC Biol.">
        <title>The compact genome of the sponge Oopsacas minuta (Hexactinellida) is lacking key metazoan core genes.</title>
        <authorList>
            <person name="Santini S."/>
            <person name="Schenkelaars Q."/>
            <person name="Jourda C."/>
            <person name="Duchesne M."/>
            <person name="Belahbib H."/>
            <person name="Rocher C."/>
            <person name="Selva M."/>
            <person name="Riesgo A."/>
            <person name="Vervoort M."/>
            <person name="Leys S.P."/>
            <person name="Kodjabachian L."/>
            <person name="Le Bivic A."/>
            <person name="Borchiellini C."/>
            <person name="Claverie J.M."/>
            <person name="Renard E."/>
        </authorList>
    </citation>
    <scope>NUCLEOTIDE SEQUENCE [LARGE SCALE GENOMIC DNA]</scope>
    <source>
        <strain evidence="3">SPO-2</strain>
    </source>
</reference>
<name>A0AAV7JU42_9METZ</name>
<dbReference type="Gene3D" id="3.40.50.300">
    <property type="entry name" value="P-loop containing nucleotide triphosphate hydrolases"/>
    <property type="match status" value="1"/>
</dbReference>
<sequence length="172" mass="19224">MYRSQAPRSLYPISEDTGLASWTAQGQQINIQVRDTISATPTSINTTLCRNLDIVLCVYSLDRKSSVEEMGKWYQSIYKNISHESSVINCLVGNKCDLVPPEDGINDSIARIKPLIESKHNFKVSGTTGEGIPEMINEIGQDYINKRPRVKDRLPIDKPVGTKTDDAYCCIN</sequence>
<comment type="caution">
    <text evidence="3">The sequence shown here is derived from an EMBL/GenBank/DDBJ whole genome shotgun (WGS) entry which is preliminary data.</text>
</comment>
<dbReference type="AlphaFoldDB" id="A0AAV7JU42"/>
<evidence type="ECO:0000313" key="3">
    <source>
        <dbReference type="EMBL" id="KAI6651999.1"/>
    </source>
</evidence>
<dbReference type="GO" id="GO:0005525">
    <property type="term" value="F:GTP binding"/>
    <property type="evidence" value="ECO:0007669"/>
    <property type="project" value="UniProtKB-KW"/>
</dbReference>
<dbReference type="SUPFAM" id="SSF52540">
    <property type="entry name" value="P-loop containing nucleoside triphosphate hydrolases"/>
    <property type="match status" value="1"/>
</dbReference>
<dbReference type="PANTHER" id="PTHR24073">
    <property type="entry name" value="DRAB5-RELATED"/>
    <property type="match status" value="1"/>
</dbReference>
<organism evidence="3 4">
    <name type="scientific">Oopsacas minuta</name>
    <dbReference type="NCBI Taxonomy" id="111878"/>
    <lineage>
        <taxon>Eukaryota</taxon>
        <taxon>Metazoa</taxon>
        <taxon>Porifera</taxon>
        <taxon>Hexactinellida</taxon>
        <taxon>Hexasterophora</taxon>
        <taxon>Lyssacinosida</taxon>
        <taxon>Leucopsacidae</taxon>
        <taxon>Oopsacas</taxon>
    </lineage>
</organism>
<proteinExistence type="predicted"/>
<dbReference type="InterPro" id="IPR001806">
    <property type="entry name" value="Small_GTPase"/>
</dbReference>
<keyword evidence="1" id="KW-0547">Nucleotide-binding</keyword>
<keyword evidence="4" id="KW-1185">Reference proteome</keyword>
<dbReference type="EMBL" id="JAKMXF010000300">
    <property type="protein sequence ID" value="KAI6651999.1"/>
    <property type="molecule type" value="Genomic_DNA"/>
</dbReference>
<gene>
    <name evidence="3" type="ORF">LOD99_4544</name>
</gene>
<evidence type="ECO:0000256" key="1">
    <source>
        <dbReference type="ARBA" id="ARBA00022741"/>
    </source>
</evidence>
<evidence type="ECO:0000313" key="4">
    <source>
        <dbReference type="Proteomes" id="UP001165289"/>
    </source>
</evidence>
<dbReference type="Proteomes" id="UP001165289">
    <property type="component" value="Unassembled WGS sequence"/>
</dbReference>
<dbReference type="Pfam" id="PF00071">
    <property type="entry name" value="Ras"/>
    <property type="match status" value="1"/>
</dbReference>
<keyword evidence="2" id="KW-0342">GTP-binding</keyword>
<evidence type="ECO:0000256" key="2">
    <source>
        <dbReference type="ARBA" id="ARBA00023134"/>
    </source>
</evidence>
<dbReference type="InterPro" id="IPR027417">
    <property type="entry name" value="P-loop_NTPase"/>
</dbReference>
<accession>A0AAV7JU42</accession>
<protein>
    <submittedName>
        <fullName evidence="3">Ras-related protein Rab-43-like</fullName>
    </submittedName>
</protein>